<dbReference type="PANTHER" id="PTHR43130:SF11">
    <property type="entry name" value="TRANSCRIPTIONAL REGULATORY PROTEIN"/>
    <property type="match status" value="1"/>
</dbReference>
<dbReference type="InterPro" id="IPR029062">
    <property type="entry name" value="Class_I_gatase-like"/>
</dbReference>
<dbReference type="PRINTS" id="PR00032">
    <property type="entry name" value="HTHARAC"/>
</dbReference>
<gene>
    <name evidence="5" type="ORF">GJV18_05480</name>
</gene>
<dbReference type="PROSITE" id="PS01124">
    <property type="entry name" value="HTH_ARAC_FAMILY_2"/>
    <property type="match status" value="1"/>
</dbReference>
<dbReference type="PROSITE" id="PS00041">
    <property type="entry name" value="HTH_ARAC_FAMILY_1"/>
    <property type="match status" value="1"/>
</dbReference>
<dbReference type="SUPFAM" id="SSF46689">
    <property type="entry name" value="Homeodomain-like"/>
    <property type="match status" value="2"/>
</dbReference>
<dbReference type="SUPFAM" id="SSF52317">
    <property type="entry name" value="Class I glutamine amidotransferase-like"/>
    <property type="match status" value="1"/>
</dbReference>
<evidence type="ECO:0000256" key="3">
    <source>
        <dbReference type="ARBA" id="ARBA00023163"/>
    </source>
</evidence>
<evidence type="ECO:0000259" key="4">
    <source>
        <dbReference type="PROSITE" id="PS01124"/>
    </source>
</evidence>
<name>A0A6I4KYB7_9PSED</name>
<comment type="caution">
    <text evidence="5">The sequence shown here is derived from an EMBL/GenBank/DDBJ whole genome shotgun (WGS) entry which is preliminary data.</text>
</comment>
<dbReference type="CDD" id="cd03138">
    <property type="entry name" value="GATase1_AraC_2"/>
    <property type="match status" value="1"/>
</dbReference>
<dbReference type="InterPro" id="IPR009057">
    <property type="entry name" value="Homeodomain-like_sf"/>
</dbReference>
<evidence type="ECO:0000313" key="5">
    <source>
        <dbReference type="EMBL" id="MVW74763.1"/>
    </source>
</evidence>
<dbReference type="InterPro" id="IPR018060">
    <property type="entry name" value="HTH_AraC"/>
</dbReference>
<dbReference type="Gene3D" id="3.40.50.880">
    <property type="match status" value="1"/>
</dbReference>
<dbReference type="Proteomes" id="UP000429555">
    <property type="component" value="Unassembled WGS sequence"/>
</dbReference>
<keyword evidence="3" id="KW-0804">Transcription</keyword>
<feature type="domain" description="HTH araC/xylS-type" evidence="4">
    <location>
        <begin position="229"/>
        <end position="327"/>
    </location>
</feature>
<dbReference type="InterPro" id="IPR052158">
    <property type="entry name" value="INH-QAR"/>
</dbReference>
<accession>A0A6I4KYB7</accession>
<keyword evidence="1" id="KW-0805">Transcription regulation</keyword>
<dbReference type="InterPro" id="IPR018062">
    <property type="entry name" value="HTH_AraC-typ_CS"/>
</dbReference>
<dbReference type="AlphaFoldDB" id="A0A6I4KYB7"/>
<evidence type="ECO:0000313" key="6">
    <source>
        <dbReference type="Proteomes" id="UP000429555"/>
    </source>
</evidence>
<dbReference type="Gene3D" id="1.10.10.60">
    <property type="entry name" value="Homeodomain-like"/>
    <property type="match status" value="2"/>
</dbReference>
<dbReference type="Pfam" id="PF12833">
    <property type="entry name" value="HTH_18"/>
    <property type="match status" value="1"/>
</dbReference>
<evidence type="ECO:0000256" key="2">
    <source>
        <dbReference type="ARBA" id="ARBA00023125"/>
    </source>
</evidence>
<evidence type="ECO:0000256" key="1">
    <source>
        <dbReference type="ARBA" id="ARBA00023015"/>
    </source>
</evidence>
<keyword evidence="6" id="KW-1185">Reference proteome</keyword>
<organism evidence="5 6">
    <name type="scientific">Pseudomonas xionganensis</name>
    <dbReference type="NCBI Taxonomy" id="2654845"/>
    <lineage>
        <taxon>Bacteria</taxon>
        <taxon>Pseudomonadati</taxon>
        <taxon>Pseudomonadota</taxon>
        <taxon>Gammaproteobacteria</taxon>
        <taxon>Pseudomonadales</taxon>
        <taxon>Pseudomonadaceae</taxon>
        <taxon>Pseudomonas</taxon>
    </lineage>
</organism>
<dbReference type="GO" id="GO:0003700">
    <property type="term" value="F:DNA-binding transcription factor activity"/>
    <property type="evidence" value="ECO:0007669"/>
    <property type="project" value="InterPro"/>
</dbReference>
<dbReference type="GO" id="GO:0043565">
    <property type="term" value="F:sequence-specific DNA binding"/>
    <property type="evidence" value="ECO:0007669"/>
    <property type="project" value="InterPro"/>
</dbReference>
<dbReference type="GO" id="GO:0009893">
    <property type="term" value="P:positive regulation of metabolic process"/>
    <property type="evidence" value="ECO:0007669"/>
    <property type="project" value="UniProtKB-ARBA"/>
</dbReference>
<proteinExistence type="predicted"/>
<dbReference type="SMART" id="SM00342">
    <property type="entry name" value="HTH_ARAC"/>
    <property type="match status" value="1"/>
</dbReference>
<dbReference type="InterPro" id="IPR020449">
    <property type="entry name" value="Tscrpt_reg_AraC-type_HTH"/>
</dbReference>
<keyword evidence="2" id="KW-0238">DNA-binding</keyword>
<dbReference type="PANTHER" id="PTHR43130">
    <property type="entry name" value="ARAC-FAMILY TRANSCRIPTIONAL REGULATOR"/>
    <property type="match status" value="1"/>
</dbReference>
<sequence>MPNQSSATALRRVSILATDGVFASTLMQAKDFFHMASLRFGKQQGRGLTPSFEINLVSPDGQPVRSFSEVQLPVDGALDEAELIILPAFWDDFDALCQRHPQVLSWLRARHAAGSLICGEATGVFWMAQAGLLDGKEATTYWRFFDEFAERFPRVLLNRDKHLSDADNLYCAGGVTSACDLYIYLIERFCGASVAQGVARDILYEVQRNYAPGRIGFGGQKLHQDMTILQIQQWLEDHFADKFRFEDVAREHGMSIRNFMRRFQAATGDKPLHYLQRLRIETAKSLLSATRKSIKTISYEVGYDDASFFARLFRQHTELSPNQYRRQFQHKDGHP</sequence>
<protein>
    <submittedName>
        <fullName evidence="5">Helix-turn-helix domain-containing protein</fullName>
    </submittedName>
</protein>
<reference evidence="5 6" key="1">
    <citation type="submission" date="2019-11" db="EMBL/GenBank/DDBJ databases">
        <title>Pseudomonas flavidum sp. nov., isolated from Baiyang Lake.</title>
        <authorList>
            <person name="Zhao Y."/>
        </authorList>
    </citation>
    <scope>NUCLEOTIDE SEQUENCE [LARGE SCALE GENOMIC DNA]</scope>
    <source>
        <strain evidence="6">R-22-3 w-18</strain>
    </source>
</reference>
<dbReference type="EMBL" id="WKJZ01000001">
    <property type="protein sequence ID" value="MVW74763.1"/>
    <property type="molecule type" value="Genomic_DNA"/>
</dbReference>